<dbReference type="InterPro" id="IPR044004">
    <property type="entry name" value="TSP1_spondin_dom"/>
</dbReference>
<feature type="chain" id="PRO_5047088052" evidence="5">
    <location>
        <begin position="21"/>
        <end position="678"/>
    </location>
</feature>
<proteinExistence type="predicted"/>
<protein>
    <submittedName>
        <fullName evidence="7">Thrombospondin related adhesive protein</fullName>
    </submittedName>
</protein>
<keyword evidence="3" id="KW-0325">Glycoprotein</keyword>
<dbReference type="EMBL" id="JAPCXB010000182">
    <property type="protein sequence ID" value="KAJ1605295.1"/>
    <property type="molecule type" value="Genomic_DNA"/>
</dbReference>
<keyword evidence="4" id="KW-1133">Transmembrane helix</keyword>
<dbReference type="PROSITE" id="PS50092">
    <property type="entry name" value="TSP1"/>
    <property type="match status" value="6"/>
</dbReference>
<evidence type="ECO:0000313" key="8">
    <source>
        <dbReference type="Proteomes" id="UP001071777"/>
    </source>
</evidence>
<evidence type="ECO:0000256" key="5">
    <source>
        <dbReference type="SAM" id="SignalP"/>
    </source>
</evidence>
<evidence type="ECO:0000256" key="3">
    <source>
        <dbReference type="ARBA" id="ARBA00023180"/>
    </source>
</evidence>
<dbReference type="Pfam" id="PF00090">
    <property type="entry name" value="TSP_1"/>
    <property type="match status" value="4"/>
</dbReference>
<dbReference type="InterPro" id="IPR000884">
    <property type="entry name" value="TSP1_rpt"/>
</dbReference>
<evidence type="ECO:0000256" key="4">
    <source>
        <dbReference type="SAM" id="Phobius"/>
    </source>
</evidence>
<dbReference type="SUPFAM" id="SSF82895">
    <property type="entry name" value="TSP-1 type 1 repeat"/>
    <property type="match status" value="4"/>
</dbReference>
<gene>
    <name evidence="7" type="ORF">OJ252_3509</name>
</gene>
<comment type="caution">
    <text evidence="7">The sequence shown here is derived from an EMBL/GenBank/DDBJ whole genome shotgun (WGS) entry which is preliminary data.</text>
</comment>
<keyword evidence="4" id="KW-0812">Transmembrane</keyword>
<sequence>MKRLVVYFVLLQLYIIQNVAISSKLTHYSIGGHASTSRVRSQSSSGFKVPGLSGFTCPKFNKDVRGFGCFGLNTAYTVKKNSWQECANQCYWSKFTVFGICRRFVYNASNKDCYIKNGDDKCEQDSKNLILSNRYTYMIGDCATTCTVSSWSDWTPCSGVCGEMRSRSRSVVSKPSNDQDYCPNLVEYSNCPVKDKCPEDCPQYGVSVLGWGCQFESTFSFNKNLLVSYEEDWKGCLSACRSDPLCVAWSFNATLSEGPNSIGPSREYRPCYTHRFASGCHALAPGWVSGNRDTREGDCETGTCIHNEWSAWSTCKDPCSNTETMSRSRTVKTASQNWASTPCRDESQYQLCSEDQHSIATCTNCLVSQWTPWSECSTSCGEGVKVRTRVVNKPPVNGDSSTCPELIEKVSCNKDVACPSSNCELGQWSEWSPCTVTCGAGTTVRNREVKGEGCTELTTESKDCNLFDCGDVSQSCTAVMSVWSDWSACSEKCDQGLVRRYRDFDFSKIGAFGYTPPGTAEEQNKVREVCKDIPMLEEEPCTSGTACTPGCKYTEWSAWSGCDCSGSQSRNRVVTFPEGIIDAICQSSTDTRPCSKPDGCTETAPDSGDASLAIAIGVPVGVLGLCVVAGALFLIRGVGGAAQEEDETNYQYFDQSSNVDRDSEYIQEIGPESQNWAS</sequence>
<dbReference type="SMART" id="SM00209">
    <property type="entry name" value="TSP1"/>
    <property type="match status" value="6"/>
</dbReference>
<keyword evidence="8" id="KW-1185">Reference proteome</keyword>
<dbReference type="PANTHER" id="PTHR20920">
    <property type="entry name" value="RPE-SPONDIN"/>
    <property type="match status" value="1"/>
</dbReference>
<dbReference type="InterPro" id="IPR039942">
    <property type="entry name" value="SBSPO"/>
</dbReference>
<keyword evidence="1 5" id="KW-0732">Signal</keyword>
<dbReference type="InterPro" id="IPR036383">
    <property type="entry name" value="TSP1_rpt_sf"/>
</dbReference>
<feature type="signal peptide" evidence="5">
    <location>
        <begin position="1"/>
        <end position="20"/>
    </location>
</feature>
<dbReference type="Pfam" id="PF19028">
    <property type="entry name" value="TSP1_spondin"/>
    <property type="match status" value="1"/>
</dbReference>
<keyword evidence="2" id="KW-1015">Disulfide bond</keyword>
<evidence type="ECO:0000259" key="6">
    <source>
        <dbReference type="PROSITE" id="PS50948"/>
    </source>
</evidence>
<dbReference type="InterPro" id="IPR003609">
    <property type="entry name" value="Pan_app"/>
</dbReference>
<dbReference type="PANTHER" id="PTHR20920:SF5">
    <property type="entry name" value="SMB DOMAIN-CONTAINING PROTEIN"/>
    <property type="match status" value="1"/>
</dbReference>
<organism evidence="7 8">
    <name type="scientific">Cryptosporidium canis</name>
    <dbReference type="NCBI Taxonomy" id="195482"/>
    <lineage>
        <taxon>Eukaryota</taxon>
        <taxon>Sar</taxon>
        <taxon>Alveolata</taxon>
        <taxon>Apicomplexa</taxon>
        <taxon>Conoidasida</taxon>
        <taxon>Coccidia</taxon>
        <taxon>Eucoccidiorida</taxon>
        <taxon>Eimeriorina</taxon>
        <taxon>Cryptosporidiidae</taxon>
        <taxon>Cryptosporidium</taxon>
    </lineage>
</organism>
<feature type="transmembrane region" description="Helical" evidence="4">
    <location>
        <begin position="612"/>
        <end position="635"/>
    </location>
</feature>
<reference evidence="7" key="1">
    <citation type="submission" date="2022-10" db="EMBL/GenBank/DDBJ databases">
        <title>Adaptive evolution leads to modifications in subtelomeric GC content in a zoonotic Cryptosporidium species.</title>
        <authorList>
            <person name="Li J."/>
            <person name="Feng Y."/>
            <person name="Xiao L."/>
        </authorList>
    </citation>
    <scope>NUCLEOTIDE SEQUENCE</scope>
    <source>
        <strain evidence="7">25894</strain>
    </source>
</reference>
<keyword evidence="4" id="KW-0472">Membrane</keyword>
<feature type="domain" description="Apple" evidence="6">
    <location>
        <begin position="57"/>
        <end position="142"/>
    </location>
</feature>
<dbReference type="Gene3D" id="2.20.100.10">
    <property type="entry name" value="Thrombospondin type-1 (TSP1) repeat"/>
    <property type="match status" value="5"/>
</dbReference>
<evidence type="ECO:0000256" key="1">
    <source>
        <dbReference type="ARBA" id="ARBA00022729"/>
    </source>
</evidence>
<evidence type="ECO:0000313" key="7">
    <source>
        <dbReference type="EMBL" id="KAJ1605295.1"/>
    </source>
</evidence>
<dbReference type="Proteomes" id="UP001071777">
    <property type="component" value="Unassembled WGS sequence"/>
</dbReference>
<name>A0ABQ8P237_9CRYT</name>
<dbReference type="PROSITE" id="PS50948">
    <property type="entry name" value="PAN"/>
    <property type="match status" value="1"/>
</dbReference>
<evidence type="ECO:0000256" key="2">
    <source>
        <dbReference type="ARBA" id="ARBA00023157"/>
    </source>
</evidence>
<accession>A0ABQ8P237</accession>